<keyword evidence="1" id="KW-0472">Membrane</keyword>
<feature type="transmembrane region" description="Helical" evidence="1">
    <location>
        <begin position="85"/>
        <end position="104"/>
    </location>
</feature>
<feature type="transmembrane region" description="Helical" evidence="1">
    <location>
        <begin position="45"/>
        <end position="64"/>
    </location>
</feature>
<feature type="transmembrane region" description="Helical" evidence="1">
    <location>
        <begin position="134"/>
        <end position="152"/>
    </location>
</feature>
<accession>A0A7M6DQL3</accession>
<keyword evidence="1" id="KW-1133">Transmembrane helix</keyword>
<dbReference type="EnsemblMetazoa" id="CLYHEMT022794.1">
    <property type="protein sequence ID" value="CLYHEMP022794.1"/>
    <property type="gene ID" value="CLYHEMG022794"/>
</dbReference>
<feature type="transmembrane region" description="Helical" evidence="1">
    <location>
        <begin position="7"/>
        <end position="25"/>
    </location>
</feature>
<dbReference type="Proteomes" id="UP000594262">
    <property type="component" value="Unplaced"/>
</dbReference>
<keyword evidence="3" id="KW-1185">Reference proteome</keyword>
<protein>
    <submittedName>
        <fullName evidence="2">Uncharacterized protein</fullName>
    </submittedName>
</protein>
<proteinExistence type="predicted"/>
<evidence type="ECO:0000313" key="3">
    <source>
        <dbReference type="Proteomes" id="UP000594262"/>
    </source>
</evidence>
<dbReference type="AlphaFoldDB" id="A0A7M6DQL3"/>
<feature type="transmembrane region" description="Helical" evidence="1">
    <location>
        <begin position="164"/>
        <end position="181"/>
    </location>
</feature>
<evidence type="ECO:0000313" key="2">
    <source>
        <dbReference type="EnsemblMetazoa" id="CLYHEMP022794.1"/>
    </source>
</evidence>
<keyword evidence="1" id="KW-0812">Transmembrane</keyword>
<evidence type="ECO:0000256" key="1">
    <source>
        <dbReference type="SAM" id="Phobius"/>
    </source>
</evidence>
<sequence length="240" mass="27370">MKDQNILRLTVTCIIQIVFYALLTWQAFVNVNASENDGKYSARKLAISWTVIGIFIWCGIHWLIVKLGDKGTKRFYIHKVNLSNFGFILASFVQYGIALHYSHLNANESLKAHETADGTQRTSCVTLEETGNTAAFHVLLWTLPMLVITNMVYPYPEEDKMNTLINGFAMLDIIDMAVLMFGDVGCFIDYGSVGLIFLLHRFVNICFHNNIIFRLGTAKRKRRIIQKSRSSDNLLEFGFQ</sequence>
<organism evidence="2 3">
    <name type="scientific">Clytia hemisphaerica</name>
    <dbReference type="NCBI Taxonomy" id="252671"/>
    <lineage>
        <taxon>Eukaryota</taxon>
        <taxon>Metazoa</taxon>
        <taxon>Cnidaria</taxon>
        <taxon>Hydrozoa</taxon>
        <taxon>Hydroidolina</taxon>
        <taxon>Leptothecata</taxon>
        <taxon>Obeliida</taxon>
        <taxon>Clytiidae</taxon>
        <taxon>Clytia</taxon>
    </lineage>
</organism>
<name>A0A7M6DQL3_9CNID</name>
<feature type="transmembrane region" description="Helical" evidence="1">
    <location>
        <begin position="193"/>
        <end position="213"/>
    </location>
</feature>
<reference evidence="2" key="1">
    <citation type="submission" date="2021-01" db="UniProtKB">
        <authorList>
            <consortium name="EnsemblMetazoa"/>
        </authorList>
    </citation>
    <scope>IDENTIFICATION</scope>
</reference>